<comment type="caution">
    <text evidence="1">The sequence shown here is derived from an EMBL/GenBank/DDBJ whole genome shotgun (WGS) entry which is preliminary data.</text>
</comment>
<reference evidence="1 2" key="1">
    <citation type="submission" date="2015-03" db="EMBL/GenBank/DDBJ databases">
        <title>Genome sequencing of Methylobacterium tarhaniae DSM 25844.</title>
        <authorList>
            <person name="Chaudhry V."/>
            <person name="Patil P.B."/>
        </authorList>
    </citation>
    <scope>NUCLEOTIDE SEQUENCE [LARGE SCALE GENOMIC DNA]</scope>
    <source>
        <strain evidence="1 2">DSM 25844</strain>
    </source>
</reference>
<sequence>MAGLATNDAAQRNGGVVGLARARCLFHQNGNGGGDLESTGYRHDDALGFRLVERTLRAGEEFI</sequence>
<accession>A0A0J6UM82</accession>
<protein>
    <submittedName>
        <fullName evidence="1">Uncharacterized protein</fullName>
    </submittedName>
</protein>
<dbReference type="AlphaFoldDB" id="A0A0J6UM82"/>
<organism evidence="1 2">
    <name type="scientific">Methylobacterium tarhaniae</name>
    <dbReference type="NCBI Taxonomy" id="1187852"/>
    <lineage>
        <taxon>Bacteria</taxon>
        <taxon>Pseudomonadati</taxon>
        <taxon>Pseudomonadota</taxon>
        <taxon>Alphaproteobacteria</taxon>
        <taxon>Hyphomicrobiales</taxon>
        <taxon>Methylobacteriaceae</taxon>
        <taxon>Methylobacterium</taxon>
    </lineage>
</organism>
<proteinExistence type="predicted"/>
<evidence type="ECO:0000313" key="1">
    <source>
        <dbReference type="EMBL" id="KMO27121.1"/>
    </source>
</evidence>
<dbReference type="EMBL" id="LABZ01000471">
    <property type="protein sequence ID" value="KMO27121.1"/>
    <property type="molecule type" value="Genomic_DNA"/>
</dbReference>
<keyword evidence="2" id="KW-1185">Reference proteome</keyword>
<gene>
    <name evidence="1" type="ORF">VQ03_30810</name>
</gene>
<name>A0A0J6UM82_9HYPH</name>
<evidence type="ECO:0000313" key="2">
    <source>
        <dbReference type="Proteomes" id="UP000036449"/>
    </source>
</evidence>
<dbReference type="Proteomes" id="UP000036449">
    <property type="component" value="Unassembled WGS sequence"/>
</dbReference>